<dbReference type="Gene3D" id="2.40.160.50">
    <property type="entry name" value="membrane protein fhac: a member of the omp85/tpsb transporter family"/>
    <property type="match status" value="1"/>
</dbReference>
<feature type="domain" description="Bacterial surface antigen (D15)" evidence="3">
    <location>
        <begin position="211"/>
        <end position="441"/>
    </location>
</feature>
<comment type="subcellular location">
    <subcellularLocation>
        <location evidence="1">Membrane</location>
    </subcellularLocation>
</comment>
<gene>
    <name evidence="4" type="ORF">G0P99_04485</name>
</gene>
<name>A0A6B2NPI5_9RHOB</name>
<dbReference type="GO" id="GO:0019867">
    <property type="term" value="C:outer membrane"/>
    <property type="evidence" value="ECO:0007669"/>
    <property type="project" value="InterPro"/>
</dbReference>
<dbReference type="RefSeq" id="WP_164128125.1">
    <property type="nucleotide sequence ID" value="NZ_JAAGOX010000006.1"/>
</dbReference>
<evidence type="ECO:0000256" key="1">
    <source>
        <dbReference type="ARBA" id="ARBA00004370"/>
    </source>
</evidence>
<proteinExistence type="predicted"/>
<dbReference type="AlphaFoldDB" id="A0A6B2NPI5"/>
<comment type="caution">
    <text evidence="4">The sequence shown here is derived from an EMBL/GenBank/DDBJ whole genome shotgun (WGS) entry which is preliminary data.</text>
</comment>
<reference evidence="4" key="1">
    <citation type="submission" date="2020-02" db="EMBL/GenBank/DDBJ databases">
        <title>Delineation of the pyrene-degrading pathway in Roseobacter clade bacteria by genomic analysis.</title>
        <authorList>
            <person name="Zhou H."/>
            <person name="Wang H."/>
        </authorList>
    </citation>
    <scope>NUCLEOTIDE SEQUENCE</scope>
    <source>
        <strain evidence="4">PrR005</strain>
    </source>
</reference>
<organism evidence="4">
    <name type="scientific">Ruegeria sp. PrR005</name>
    <dbReference type="NCBI Taxonomy" id="2706882"/>
    <lineage>
        <taxon>Bacteria</taxon>
        <taxon>Pseudomonadati</taxon>
        <taxon>Pseudomonadota</taxon>
        <taxon>Alphaproteobacteria</taxon>
        <taxon>Rhodobacterales</taxon>
        <taxon>Roseobacteraceae</taxon>
        <taxon>Ruegeria</taxon>
    </lineage>
</organism>
<evidence type="ECO:0000313" key="4">
    <source>
        <dbReference type="EMBL" id="NDW44204.1"/>
    </source>
</evidence>
<sequence length="441" mass="46095">MPFKETTENRGFLGGSACFHSVSLTLYLRLKGALVLLIDRLIVLARKHGSGFRSGVPFCDRASLAGAANTLLRVILITGCLPGAALAQNPFFEQRNTAVDAATQTDVGLRSGSLVIAPIPFSNDVIGNGISLGAGYLFTLPGSKPSGVGVATLKTDNGSTGYGGGGLVNFGNGRWTLGLFGGTADVNYTLPVGRLKLPLTQSGKAVDAILGYNVTDQLNIGFNLGYLDTSIGLGTLRVSDFPVDLRPDLDVELVKFSAHATWDTRDNTFYPTTGVLISGKISRAGITDQAFGNLLTISDRSYYKGVASASTYNAIGERGVLAVIASVCGAGSDAPFFDSCGVGFSDGLRGFGTLDNLQNWSASAQVEYRGRVSERFGYVAFAGLGGGGESISAISTKNGGAAAGVGLRYRIAKKFGLDYAVDYAVNDQGEAFLYLSLGQRF</sequence>
<evidence type="ECO:0000259" key="3">
    <source>
        <dbReference type="Pfam" id="PF01103"/>
    </source>
</evidence>
<dbReference type="Pfam" id="PF01103">
    <property type="entry name" value="Omp85"/>
    <property type="match status" value="1"/>
</dbReference>
<evidence type="ECO:0000256" key="2">
    <source>
        <dbReference type="ARBA" id="ARBA00023136"/>
    </source>
</evidence>
<accession>A0A6B2NPI5</accession>
<keyword evidence="2" id="KW-0472">Membrane</keyword>
<dbReference type="EMBL" id="JAAGOX010000006">
    <property type="protein sequence ID" value="NDW44204.1"/>
    <property type="molecule type" value="Genomic_DNA"/>
</dbReference>
<dbReference type="InterPro" id="IPR000184">
    <property type="entry name" value="Bac_surfAg_D15"/>
</dbReference>
<protein>
    <submittedName>
        <fullName evidence="4">BamA/TamA family outer membrane protein</fullName>
    </submittedName>
</protein>